<evidence type="ECO:0000256" key="3">
    <source>
        <dbReference type="ARBA" id="ARBA00023306"/>
    </source>
</evidence>
<dbReference type="SMR" id="A0A0N7KFN0"/>
<dbReference type="InParanoid" id="A0A0N7KFN0"/>
<dbReference type="InterPro" id="IPR006671">
    <property type="entry name" value="Cyclin_N"/>
</dbReference>
<dbReference type="STRING" id="39947.A0A0N7KFN0"/>
<reference evidence="10" key="1">
    <citation type="journal article" date="2005" name="Nature">
        <title>The map-based sequence of the rice genome.</title>
        <authorList>
            <consortium name="International rice genome sequencing project (IRGSP)"/>
            <person name="Matsumoto T."/>
            <person name="Wu J."/>
            <person name="Kanamori H."/>
            <person name="Katayose Y."/>
            <person name="Fujisawa M."/>
            <person name="Namiki N."/>
            <person name="Mizuno H."/>
            <person name="Yamamoto K."/>
            <person name="Antonio B.A."/>
            <person name="Baba T."/>
            <person name="Sakata K."/>
            <person name="Nagamura Y."/>
            <person name="Aoki H."/>
            <person name="Arikawa K."/>
            <person name="Arita K."/>
            <person name="Bito T."/>
            <person name="Chiden Y."/>
            <person name="Fujitsuka N."/>
            <person name="Fukunaka R."/>
            <person name="Hamada M."/>
            <person name="Harada C."/>
            <person name="Hayashi A."/>
            <person name="Hijishita S."/>
            <person name="Honda M."/>
            <person name="Hosokawa S."/>
            <person name="Ichikawa Y."/>
            <person name="Idonuma A."/>
            <person name="Iijima M."/>
            <person name="Ikeda M."/>
            <person name="Ikeno M."/>
            <person name="Ito K."/>
            <person name="Ito S."/>
            <person name="Ito T."/>
            <person name="Ito Y."/>
            <person name="Ito Y."/>
            <person name="Iwabuchi A."/>
            <person name="Kamiya K."/>
            <person name="Karasawa W."/>
            <person name="Kurita K."/>
            <person name="Katagiri S."/>
            <person name="Kikuta A."/>
            <person name="Kobayashi H."/>
            <person name="Kobayashi N."/>
            <person name="Machita K."/>
            <person name="Maehara T."/>
            <person name="Masukawa M."/>
            <person name="Mizubayashi T."/>
            <person name="Mukai Y."/>
            <person name="Nagasaki H."/>
            <person name="Nagata Y."/>
            <person name="Naito S."/>
            <person name="Nakashima M."/>
            <person name="Nakama Y."/>
            <person name="Nakamichi Y."/>
            <person name="Nakamura M."/>
            <person name="Meguro A."/>
            <person name="Negishi M."/>
            <person name="Ohta I."/>
            <person name="Ohta T."/>
            <person name="Okamoto M."/>
            <person name="Ono N."/>
            <person name="Saji S."/>
            <person name="Sakaguchi M."/>
            <person name="Sakai K."/>
            <person name="Shibata M."/>
            <person name="Shimokawa T."/>
            <person name="Song J."/>
            <person name="Takazaki Y."/>
            <person name="Terasawa K."/>
            <person name="Tsugane M."/>
            <person name="Tsuji K."/>
            <person name="Ueda S."/>
            <person name="Waki K."/>
            <person name="Yamagata H."/>
            <person name="Yamamoto M."/>
            <person name="Yamamoto S."/>
            <person name="Yamane H."/>
            <person name="Yoshiki S."/>
            <person name="Yoshihara R."/>
            <person name="Yukawa K."/>
            <person name="Zhong H."/>
            <person name="Yano M."/>
            <person name="Yuan Q."/>
            <person name="Ouyang S."/>
            <person name="Liu J."/>
            <person name="Jones K.M."/>
            <person name="Gansberger K."/>
            <person name="Moffat K."/>
            <person name="Hill J."/>
            <person name="Bera J."/>
            <person name="Fadrosh D."/>
            <person name="Jin S."/>
            <person name="Johri S."/>
            <person name="Kim M."/>
            <person name="Overton L."/>
            <person name="Reardon M."/>
            <person name="Tsitrin T."/>
            <person name="Vuong H."/>
            <person name="Weaver B."/>
            <person name="Ciecko A."/>
            <person name="Tallon L."/>
            <person name="Jackson J."/>
            <person name="Pai G."/>
            <person name="Aken S.V."/>
            <person name="Utterback T."/>
            <person name="Reidmuller S."/>
            <person name="Feldblyum T."/>
            <person name="Hsiao J."/>
            <person name="Zismann V."/>
            <person name="Iobst S."/>
            <person name="de Vazeille A.R."/>
            <person name="Buell C.R."/>
            <person name="Ying K."/>
            <person name="Li Y."/>
            <person name="Lu T."/>
            <person name="Huang Y."/>
            <person name="Zhao Q."/>
            <person name="Feng Q."/>
            <person name="Zhang L."/>
            <person name="Zhu J."/>
            <person name="Weng Q."/>
            <person name="Mu J."/>
            <person name="Lu Y."/>
            <person name="Fan D."/>
            <person name="Liu Y."/>
            <person name="Guan J."/>
            <person name="Zhang Y."/>
            <person name="Yu S."/>
            <person name="Liu X."/>
            <person name="Zhang Y."/>
            <person name="Hong G."/>
            <person name="Han B."/>
            <person name="Choisne N."/>
            <person name="Demange N."/>
            <person name="Orjeda G."/>
            <person name="Samain S."/>
            <person name="Cattolico L."/>
            <person name="Pelletier E."/>
            <person name="Couloux A."/>
            <person name="Segurens B."/>
            <person name="Wincker P."/>
            <person name="D'Hont A."/>
            <person name="Scarpelli C."/>
            <person name="Weissenbach J."/>
            <person name="Salanoubat M."/>
            <person name="Quetier F."/>
            <person name="Yu Y."/>
            <person name="Kim H.R."/>
            <person name="Rambo T."/>
            <person name="Currie J."/>
            <person name="Collura K."/>
            <person name="Luo M."/>
            <person name="Yang T."/>
            <person name="Ammiraju J.S.S."/>
            <person name="Engler F."/>
            <person name="Soderlund C."/>
            <person name="Wing R.A."/>
            <person name="Palmer L.E."/>
            <person name="de la Bastide M."/>
            <person name="Spiegel L."/>
            <person name="Nascimento L."/>
            <person name="Zutavern T."/>
            <person name="O'Shaughnessy A."/>
            <person name="Dike S."/>
            <person name="Dedhia N."/>
            <person name="Preston R."/>
            <person name="Balija V."/>
            <person name="McCombie W.R."/>
            <person name="Chow T."/>
            <person name="Chen H."/>
            <person name="Chung M."/>
            <person name="Chen C."/>
            <person name="Shaw J."/>
            <person name="Wu H."/>
            <person name="Hsiao K."/>
            <person name="Chao Y."/>
            <person name="Chu M."/>
            <person name="Cheng C."/>
            <person name="Hour A."/>
            <person name="Lee P."/>
            <person name="Lin S."/>
            <person name="Lin Y."/>
            <person name="Liou J."/>
            <person name="Liu S."/>
            <person name="Hsing Y."/>
            <person name="Raghuvanshi S."/>
            <person name="Mohanty A."/>
            <person name="Bharti A.K."/>
            <person name="Gaur A."/>
            <person name="Gupta V."/>
            <person name="Kumar D."/>
            <person name="Ravi V."/>
            <person name="Vij S."/>
            <person name="Kapur A."/>
            <person name="Khurana P."/>
            <person name="Khurana P."/>
            <person name="Khurana J.P."/>
            <person name="Tyagi A.K."/>
            <person name="Gaikwad K."/>
            <person name="Singh A."/>
            <person name="Dalal V."/>
            <person name="Srivastava S."/>
            <person name="Dixit A."/>
            <person name="Pal A.K."/>
            <person name="Ghazi I.A."/>
            <person name="Yadav M."/>
            <person name="Pandit A."/>
            <person name="Bhargava A."/>
            <person name="Sureshbabu K."/>
            <person name="Batra K."/>
            <person name="Sharma T.R."/>
            <person name="Mohapatra T."/>
            <person name="Singh N.K."/>
            <person name="Messing J."/>
            <person name="Nelson A.B."/>
            <person name="Fuks G."/>
            <person name="Kavchok S."/>
            <person name="Keizer G."/>
            <person name="Linton E."/>
            <person name="Llaca V."/>
            <person name="Song R."/>
            <person name="Tanyolac B."/>
            <person name="Young S."/>
            <person name="Ho-Il K."/>
            <person name="Hahn J.H."/>
            <person name="Sangsakoo G."/>
            <person name="Vanavichit A."/>
            <person name="de Mattos Luiz.A.T."/>
            <person name="Zimmer P.D."/>
            <person name="Malone G."/>
            <person name="Dellagostin O."/>
            <person name="de Oliveira A.C."/>
            <person name="Bevan M."/>
            <person name="Bancroft I."/>
            <person name="Minx P."/>
            <person name="Cordum H."/>
            <person name="Wilson R."/>
            <person name="Cheng Z."/>
            <person name="Jin W."/>
            <person name="Jiang J."/>
            <person name="Leong S.A."/>
            <person name="Iwama H."/>
            <person name="Gojobori T."/>
            <person name="Itoh T."/>
            <person name="Niimura Y."/>
            <person name="Fujii Y."/>
            <person name="Habara T."/>
            <person name="Sakai H."/>
            <person name="Sato Y."/>
            <person name="Wilson G."/>
            <person name="Kumar K."/>
            <person name="McCouch S."/>
            <person name="Juretic N."/>
            <person name="Hoen D."/>
            <person name="Wright S."/>
            <person name="Bruskiewich R."/>
            <person name="Bureau T."/>
            <person name="Miyao A."/>
            <person name="Hirochika H."/>
            <person name="Nishikawa T."/>
            <person name="Kadowaki K."/>
            <person name="Sugiura M."/>
            <person name="Burr B."/>
            <person name="Sasaki T."/>
        </authorList>
    </citation>
    <scope>NUCLEOTIDE SEQUENCE [LARGE SCALE GENOMIC DNA]</scope>
    <source>
        <strain evidence="10">cv. Nipponbare</strain>
    </source>
</reference>
<dbReference type="OMA" id="VIWMEEF"/>
<organism evidence="9 10">
    <name type="scientific">Oryza sativa subsp. japonica</name>
    <name type="common">Rice</name>
    <dbReference type="NCBI Taxonomy" id="39947"/>
    <lineage>
        <taxon>Eukaryota</taxon>
        <taxon>Viridiplantae</taxon>
        <taxon>Streptophyta</taxon>
        <taxon>Embryophyta</taxon>
        <taxon>Tracheophyta</taxon>
        <taxon>Spermatophyta</taxon>
        <taxon>Magnoliopsida</taxon>
        <taxon>Liliopsida</taxon>
        <taxon>Poales</taxon>
        <taxon>Poaceae</taxon>
        <taxon>BOP clade</taxon>
        <taxon>Oryzoideae</taxon>
        <taxon>Oryzeae</taxon>
        <taxon>Oryzinae</taxon>
        <taxon>Oryza</taxon>
        <taxon>Oryza sativa</taxon>
    </lineage>
</organism>
<dbReference type="Gene3D" id="1.10.472.10">
    <property type="entry name" value="Cyclin-like"/>
    <property type="match status" value="2"/>
</dbReference>
<dbReference type="GO" id="GO:0005737">
    <property type="term" value="C:cytoplasm"/>
    <property type="evidence" value="ECO:0000318"/>
    <property type="project" value="GO_Central"/>
</dbReference>
<evidence type="ECO:0000259" key="7">
    <source>
        <dbReference type="SMART" id="SM00385"/>
    </source>
</evidence>
<comment type="similarity">
    <text evidence="4">Belongs to the cyclin family. Cyclin F subfamily.</text>
</comment>
<evidence type="ECO:0000259" key="8">
    <source>
        <dbReference type="SMART" id="SM01332"/>
    </source>
</evidence>
<proteinExistence type="inferred from homology"/>
<dbReference type="FunFam" id="1.10.472.10:FF:000115">
    <property type="entry name" value="Os02g0607400 protein"/>
    <property type="match status" value="1"/>
</dbReference>
<keyword evidence="3" id="KW-0131">Cell cycle</keyword>
<dbReference type="GO" id="GO:0000307">
    <property type="term" value="C:cyclin-dependent protein kinase holoenzyme complex"/>
    <property type="evidence" value="ECO:0000318"/>
    <property type="project" value="GO_Central"/>
</dbReference>
<reference evidence="9 10" key="3">
    <citation type="journal article" date="2013" name="Rice">
        <title>Improvement of the Oryza sativa Nipponbare reference genome using next generation sequence and optical map data.</title>
        <authorList>
            <person name="Kawahara Y."/>
            <person name="de la Bastide M."/>
            <person name="Hamilton J.P."/>
            <person name="Kanamori H."/>
            <person name="McCombie W.R."/>
            <person name="Ouyang S."/>
            <person name="Schwartz D.C."/>
            <person name="Tanaka T."/>
            <person name="Wu J."/>
            <person name="Zhou S."/>
            <person name="Childs K.L."/>
            <person name="Davidson R.M."/>
            <person name="Lin H."/>
            <person name="Quesada-Ocampo L."/>
            <person name="Vaillancourt B."/>
            <person name="Sakai H."/>
            <person name="Lee S.S."/>
            <person name="Kim J."/>
            <person name="Numa H."/>
            <person name="Itoh T."/>
            <person name="Buell C.R."/>
            <person name="Matsumoto T."/>
        </authorList>
    </citation>
    <scope>NUCLEOTIDE SEQUENCE [LARGE SCALE GENOMIC DNA]</scope>
    <source>
        <strain evidence="10">cv. Nipponbare</strain>
    </source>
</reference>
<dbReference type="PaxDb" id="39947-A0A0N7KFN0"/>
<evidence type="ECO:0000256" key="4">
    <source>
        <dbReference type="ARBA" id="ARBA00038287"/>
    </source>
</evidence>
<feature type="region of interest" description="Disordered" evidence="6">
    <location>
        <begin position="75"/>
        <end position="96"/>
    </location>
</feature>
<dbReference type="EMBL" id="AP014958">
    <property type="protein sequence ID" value="BAS79673.1"/>
    <property type="molecule type" value="Genomic_DNA"/>
</dbReference>
<dbReference type="FunCoup" id="A0A0N7KFN0">
    <property type="interactions" value="29"/>
</dbReference>
<dbReference type="GO" id="GO:0051301">
    <property type="term" value="P:cell division"/>
    <property type="evidence" value="ECO:0007669"/>
    <property type="project" value="UniProtKB-KW"/>
</dbReference>
<dbReference type="Pfam" id="PF02984">
    <property type="entry name" value="Cyclin_C"/>
    <property type="match status" value="1"/>
</dbReference>
<dbReference type="InterPro" id="IPR039361">
    <property type="entry name" value="Cyclin"/>
</dbReference>
<dbReference type="GO" id="GO:0000082">
    <property type="term" value="P:G1/S transition of mitotic cell cycle"/>
    <property type="evidence" value="ECO:0000318"/>
    <property type="project" value="GO_Central"/>
</dbReference>
<dbReference type="InterPro" id="IPR013763">
    <property type="entry name" value="Cyclin-like_dom"/>
</dbReference>
<keyword evidence="10" id="KW-1185">Reference proteome</keyword>
<dbReference type="SMART" id="SM00385">
    <property type="entry name" value="CYCLIN"/>
    <property type="match status" value="2"/>
</dbReference>
<dbReference type="InterPro" id="IPR004367">
    <property type="entry name" value="Cyclin_C-dom"/>
</dbReference>
<feature type="compositionally biased region" description="Polar residues" evidence="6">
    <location>
        <begin position="85"/>
        <end position="96"/>
    </location>
</feature>
<feature type="non-terminal residue" evidence="9">
    <location>
        <position position="350"/>
    </location>
</feature>
<evidence type="ECO:0000313" key="10">
    <source>
        <dbReference type="Proteomes" id="UP000059680"/>
    </source>
</evidence>
<keyword evidence="1" id="KW-0132">Cell division</keyword>
<dbReference type="GO" id="GO:0005634">
    <property type="term" value="C:nucleus"/>
    <property type="evidence" value="ECO:0000318"/>
    <property type="project" value="GO_Central"/>
</dbReference>
<dbReference type="AlphaFoldDB" id="A0A0N7KFN0"/>
<reference evidence="9 10" key="2">
    <citation type="journal article" date="2013" name="Plant Cell Physiol.">
        <title>Rice Annotation Project Database (RAP-DB): an integrative and interactive database for rice genomics.</title>
        <authorList>
            <person name="Sakai H."/>
            <person name="Lee S.S."/>
            <person name="Tanaka T."/>
            <person name="Numa H."/>
            <person name="Kim J."/>
            <person name="Kawahara Y."/>
            <person name="Wakimoto H."/>
            <person name="Yang C.C."/>
            <person name="Iwamoto M."/>
            <person name="Abe T."/>
            <person name="Yamada Y."/>
            <person name="Muto A."/>
            <person name="Inokuchi H."/>
            <person name="Ikemura T."/>
            <person name="Matsumoto T."/>
            <person name="Sasaki T."/>
            <person name="Itoh T."/>
        </authorList>
    </citation>
    <scope>NUCLEOTIDE SEQUENCE [LARGE SCALE GENOMIC DNA]</scope>
    <source>
        <strain evidence="10">cv. Nipponbare</strain>
    </source>
</reference>
<evidence type="ECO:0000256" key="1">
    <source>
        <dbReference type="ARBA" id="ARBA00022618"/>
    </source>
</evidence>
<feature type="domain" description="Cyclin-like" evidence="7">
    <location>
        <begin position="248"/>
        <end position="333"/>
    </location>
</feature>
<gene>
    <name evidence="9" type="ordered locus">Os02g0607100</name>
    <name evidence="9" type="ORF">OSNPB_020607100</name>
</gene>
<keyword evidence="2 5" id="KW-0195">Cyclin</keyword>
<evidence type="ECO:0000313" key="9">
    <source>
        <dbReference type="EMBL" id="BAS79673.1"/>
    </source>
</evidence>
<evidence type="ECO:0000256" key="6">
    <source>
        <dbReference type="SAM" id="MobiDB-lite"/>
    </source>
</evidence>
<dbReference type="Proteomes" id="UP000059680">
    <property type="component" value="Chromosome 2"/>
</dbReference>
<dbReference type="InterPro" id="IPR036915">
    <property type="entry name" value="Cyclin-like_sf"/>
</dbReference>
<dbReference type="eggNOG" id="KOG0654">
    <property type="taxonomic scope" value="Eukaryota"/>
</dbReference>
<protein>
    <submittedName>
        <fullName evidence="9">Os02g0607100 protein</fullName>
    </submittedName>
</protein>
<evidence type="ECO:0000256" key="5">
    <source>
        <dbReference type="RuleBase" id="RU000383"/>
    </source>
</evidence>
<dbReference type="PANTHER" id="PTHR10177">
    <property type="entry name" value="CYCLINS"/>
    <property type="match status" value="1"/>
</dbReference>
<accession>A0A0N7KFN0</accession>
<name>A0A0N7KFN0_ORYSJ</name>
<dbReference type="SUPFAM" id="SSF47954">
    <property type="entry name" value="Cyclin-like"/>
    <property type="match status" value="2"/>
</dbReference>
<dbReference type="FunFam" id="1.10.472.10:FF:000133">
    <property type="entry name" value="Putative cyclin-F1-2"/>
    <property type="match status" value="1"/>
</dbReference>
<dbReference type="Pfam" id="PF00134">
    <property type="entry name" value="Cyclin_N"/>
    <property type="match status" value="1"/>
</dbReference>
<feature type="domain" description="Cyclin C-terminal" evidence="8">
    <location>
        <begin position="244"/>
        <end position="347"/>
    </location>
</feature>
<evidence type="ECO:0000256" key="2">
    <source>
        <dbReference type="ARBA" id="ARBA00023127"/>
    </source>
</evidence>
<dbReference type="GO" id="GO:0016538">
    <property type="term" value="F:cyclin-dependent protein serine/threonine kinase regulator activity"/>
    <property type="evidence" value="ECO:0000318"/>
    <property type="project" value="GO_Central"/>
</dbReference>
<dbReference type="SMART" id="SM01332">
    <property type="entry name" value="Cyclin_C"/>
    <property type="match status" value="1"/>
</dbReference>
<feature type="domain" description="Cyclin-like" evidence="7">
    <location>
        <begin position="144"/>
        <end position="235"/>
    </location>
</feature>
<sequence>LFHPFSGGATPQMVDTDTFLRAIGALPPLAPPPAAPLAPAPPDSPRTPHTYGSLLPVYGDLPPLTGAVVQEPLPLPEGERADQPVVTSNSATTTRPQLCAPYDDEIEATLRAMETNPAERPSPYFLETTQGGRMTALVRASMIAFMDEFSQFHELADGTLQRAAYFLDRYLSVTPESDDALQLRLVGATAVFLAAKYEDQYTLRKIDASMVAARCGYTSETRHKMVSIMETEMLAALGFNLGGPTAYTFVEHFTRYYGDGEEEELLKEAAHRFADGSLLTYGFHRYLPSIVAASSIFLARLDVLGHEPWSQDLAELTGYKAIDLMGCVCDMYSQIACPRFALFQEKNMSL</sequence>